<dbReference type="Proteomes" id="UP000075901">
    <property type="component" value="Unassembled WGS sequence"/>
</dbReference>
<dbReference type="VEuPathDB" id="VectorBase:AMAM013291"/>
<protein>
    <submittedName>
        <fullName evidence="1">Uncharacterized protein</fullName>
    </submittedName>
</protein>
<evidence type="ECO:0000313" key="2">
    <source>
        <dbReference type="Proteomes" id="UP000075901"/>
    </source>
</evidence>
<dbReference type="EnsemblMetazoa" id="AMAM013291-RA">
    <property type="protein sequence ID" value="AMAM013291-PA"/>
    <property type="gene ID" value="AMAM013291"/>
</dbReference>
<evidence type="ECO:0000313" key="1">
    <source>
        <dbReference type="EnsemblMetazoa" id="AMAM013291-PA"/>
    </source>
</evidence>
<reference evidence="1" key="2">
    <citation type="submission" date="2020-05" db="UniProtKB">
        <authorList>
            <consortium name="EnsemblMetazoa"/>
        </authorList>
    </citation>
    <scope>IDENTIFICATION</scope>
    <source>
        <strain evidence="1">maculatus3</strain>
    </source>
</reference>
<accession>A0A182STW0</accession>
<proteinExistence type="predicted"/>
<sequence>MHENDSRLEFDVLYCEEEFSTADPFLSVNGLMAFCNRTLAIKAALGAGFLLILLNLLNSKLDSGSGTNRYSPHLKPGYSNPMAKANPRQLRITLALVLGNR</sequence>
<name>A0A182STW0_9DIPT</name>
<organism evidence="1 2">
    <name type="scientific">Anopheles maculatus</name>
    <dbReference type="NCBI Taxonomy" id="74869"/>
    <lineage>
        <taxon>Eukaryota</taxon>
        <taxon>Metazoa</taxon>
        <taxon>Ecdysozoa</taxon>
        <taxon>Arthropoda</taxon>
        <taxon>Hexapoda</taxon>
        <taxon>Insecta</taxon>
        <taxon>Pterygota</taxon>
        <taxon>Neoptera</taxon>
        <taxon>Endopterygota</taxon>
        <taxon>Diptera</taxon>
        <taxon>Nematocera</taxon>
        <taxon>Culicoidea</taxon>
        <taxon>Culicidae</taxon>
        <taxon>Anophelinae</taxon>
        <taxon>Anopheles</taxon>
        <taxon>Anopheles maculatus group</taxon>
    </lineage>
</organism>
<dbReference type="AlphaFoldDB" id="A0A182STW0"/>
<reference evidence="2" key="1">
    <citation type="submission" date="2013-09" db="EMBL/GenBank/DDBJ databases">
        <title>The Genome Sequence of Anopheles maculatus species B.</title>
        <authorList>
            <consortium name="The Broad Institute Genomics Platform"/>
            <person name="Neafsey D.E."/>
            <person name="Besansky N."/>
            <person name="Howell P."/>
            <person name="Walton C."/>
            <person name="Young S.K."/>
            <person name="Zeng Q."/>
            <person name="Gargeya S."/>
            <person name="Fitzgerald M."/>
            <person name="Haas B."/>
            <person name="Abouelleil A."/>
            <person name="Allen A.W."/>
            <person name="Alvarado L."/>
            <person name="Arachchi H.M."/>
            <person name="Berlin A.M."/>
            <person name="Chapman S.B."/>
            <person name="Gainer-Dewar J."/>
            <person name="Goldberg J."/>
            <person name="Griggs A."/>
            <person name="Gujja S."/>
            <person name="Hansen M."/>
            <person name="Howarth C."/>
            <person name="Imamovic A."/>
            <person name="Ireland A."/>
            <person name="Larimer J."/>
            <person name="McCowan C."/>
            <person name="Murphy C."/>
            <person name="Pearson M."/>
            <person name="Poon T.W."/>
            <person name="Priest M."/>
            <person name="Roberts A."/>
            <person name="Saif S."/>
            <person name="Shea T."/>
            <person name="Sisk P."/>
            <person name="Sykes S."/>
            <person name="Wortman J."/>
            <person name="Nusbaum C."/>
            <person name="Birren B."/>
        </authorList>
    </citation>
    <scope>NUCLEOTIDE SEQUENCE [LARGE SCALE GENOMIC DNA]</scope>
    <source>
        <strain evidence="2">maculatus3</strain>
    </source>
</reference>
<keyword evidence="2" id="KW-1185">Reference proteome</keyword>